<protein>
    <submittedName>
        <fullName evidence="1">Uncharacterized protein</fullName>
    </submittedName>
</protein>
<keyword evidence="2" id="KW-1185">Reference proteome</keyword>
<dbReference type="RefSeq" id="WP_142642852.1">
    <property type="nucleotide sequence ID" value="NZ_VDGI01000012.1"/>
</dbReference>
<evidence type="ECO:0000313" key="2">
    <source>
        <dbReference type="Proteomes" id="UP000316626"/>
    </source>
</evidence>
<dbReference type="OrthoDB" id="1737435at2"/>
<dbReference type="AlphaFoldDB" id="A0A544TQF5"/>
<dbReference type="Proteomes" id="UP000316626">
    <property type="component" value="Unassembled WGS sequence"/>
</dbReference>
<gene>
    <name evidence="1" type="ORF">FG384_12080</name>
</gene>
<dbReference type="EMBL" id="VDGI01000012">
    <property type="protein sequence ID" value="TQR19656.1"/>
    <property type="molecule type" value="Genomic_DNA"/>
</dbReference>
<name>A0A544TQF5_9BACI</name>
<proteinExistence type="predicted"/>
<sequence length="207" mass="23825">MDELNDLIKEMKHRLQRLEPTDAIQISDPPWSEQAFPSTVVPVSEVIENGTKIAFETILNKPDYKRPSYEAHWHSTTGRWSYVPNRIHYALHRLFINYDAGLSGWYDFEHNIGLSIPMFQNETDLDLYIVVFQTEITDVYTKGNQVVVVGNPKRNGVQAITIKTSAIHPINKEEALLVQLVTPTGDEMDYALTSYMPPDFWSKQKQN</sequence>
<accession>A0A544TQF5</accession>
<organism evidence="1 2">
    <name type="scientific">Psychrobacillus vulpis</name>
    <dbReference type="NCBI Taxonomy" id="2325572"/>
    <lineage>
        <taxon>Bacteria</taxon>
        <taxon>Bacillati</taxon>
        <taxon>Bacillota</taxon>
        <taxon>Bacilli</taxon>
        <taxon>Bacillales</taxon>
        <taxon>Bacillaceae</taxon>
        <taxon>Psychrobacillus</taxon>
    </lineage>
</organism>
<evidence type="ECO:0000313" key="1">
    <source>
        <dbReference type="EMBL" id="TQR19656.1"/>
    </source>
</evidence>
<comment type="caution">
    <text evidence="1">The sequence shown here is derived from an EMBL/GenBank/DDBJ whole genome shotgun (WGS) entry which is preliminary data.</text>
</comment>
<reference evidence="1 2" key="1">
    <citation type="submission" date="2019-06" db="EMBL/GenBank/DDBJ databases">
        <title>Psychrobacillus vulpis sp. nov., a new species isolated from feces of a red fox that inhabits in The Tablas de Daimiel Natural Park, Albacete, Spain.</title>
        <authorList>
            <person name="Rodriguez M."/>
            <person name="Reina J.C."/>
            <person name="Bejar V."/>
            <person name="Llamas I."/>
        </authorList>
    </citation>
    <scope>NUCLEOTIDE SEQUENCE [LARGE SCALE GENOMIC DNA]</scope>
    <source>
        <strain evidence="1 2">Z8</strain>
    </source>
</reference>